<sequence>MTSAARRTGATEVVAVAACVVAVLGGCTRHVDQPQARPESLAAPIGTLQVVDLLSPKVIGEDGNLFAVAEPERCAGLGREVDPPFIEAERPLATDGGHWTSDDGQYFVEEMVAVYRAEFDPAAALRAVREAIDACTGTTLSVTTMRDRVYDFQVQALPAEGPEGSVLWSLRAFDWNCDNLFVAAYNAAIEITTCGATPGFDVVGLAEEALERIERLANTKA</sequence>
<dbReference type="Proteomes" id="UP000078396">
    <property type="component" value="Unassembled WGS sequence"/>
</dbReference>
<comment type="caution">
    <text evidence="2">The sequence shown here is derived from an EMBL/GenBank/DDBJ whole genome shotgun (WGS) entry which is preliminary data.</text>
</comment>
<dbReference type="InterPro" id="IPR038232">
    <property type="entry name" value="PknH-like_Extracell_sf"/>
</dbReference>
<feature type="domain" description="PknH-like extracellular" evidence="1">
    <location>
        <begin position="99"/>
        <end position="212"/>
    </location>
</feature>
<reference evidence="2 3" key="1">
    <citation type="submission" date="2016-04" db="EMBL/GenBank/DDBJ databases">
        <title>Draft Genome Sequences of Staphylococcus capitis Strain H36, S. capitis Strain H65, S. cohnii Strain H62, S. hominis Strain H69, Mycobacterium iranicum Strain H39, Plantibacter sp. Strain H53, Pseudomonas oryzihabitans Strain H72, and Microbacterium sp. Strain H83, isolated from residential settings.</title>
        <authorList>
            <person name="Lymperopoulou D."/>
            <person name="Adams R.I."/>
            <person name="Lindow S."/>
            <person name="Coil D.A."/>
            <person name="Jospin G."/>
            <person name="Eisen J.A."/>
        </authorList>
    </citation>
    <scope>NUCLEOTIDE SEQUENCE [LARGE SCALE GENOMIC DNA]</scope>
    <source>
        <strain evidence="2 3">H39</strain>
    </source>
</reference>
<dbReference type="Gene3D" id="3.40.1000.70">
    <property type="entry name" value="PknH-like extracellular domain"/>
    <property type="match status" value="1"/>
</dbReference>
<dbReference type="eggNOG" id="ENOG5031HUE">
    <property type="taxonomic scope" value="Bacteria"/>
</dbReference>
<gene>
    <name evidence="2" type="ORF">A4X20_12365</name>
</gene>
<name>A0A178L9L9_MYCIR</name>
<organism evidence="2 3">
    <name type="scientific">Mycolicibacterium iranicum</name>
    <name type="common">Mycobacterium iranicum</name>
    <dbReference type="NCBI Taxonomy" id="912594"/>
    <lineage>
        <taxon>Bacteria</taxon>
        <taxon>Bacillati</taxon>
        <taxon>Actinomycetota</taxon>
        <taxon>Actinomycetes</taxon>
        <taxon>Mycobacteriales</taxon>
        <taxon>Mycobacteriaceae</taxon>
        <taxon>Mycolicibacterium</taxon>
    </lineage>
</organism>
<dbReference type="EMBL" id="LWCS01000098">
    <property type="protein sequence ID" value="OAN26438.1"/>
    <property type="molecule type" value="Genomic_DNA"/>
</dbReference>
<evidence type="ECO:0000313" key="2">
    <source>
        <dbReference type="EMBL" id="OAN26438.1"/>
    </source>
</evidence>
<evidence type="ECO:0000259" key="1">
    <source>
        <dbReference type="Pfam" id="PF14032"/>
    </source>
</evidence>
<dbReference type="AlphaFoldDB" id="A0A178L9L9"/>
<dbReference type="RefSeq" id="WP_082909561.1">
    <property type="nucleotide sequence ID" value="NZ_LWCS01000098.1"/>
</dbReference>
<proteinExistence type="predicted"/>
<accession>A0A178L9L9</accession>
<dbReference type="PROSITE" id="PS51257">
    <property type="entry name" value="PROKAR_LIPOPROTEIN"/>
    <property type="match status" value="1"/>
</dbReference>
<dbReference type="STRING" id="912594.AWC12_26380"/>
<evidence type="ECO:0000313" key="3">
    <source>
        <dbReference type="Proteomes" id="UP000078396"/>
    </source>
</evidence>
<dbReference type="Pfam" id="PF14032">
    <property type="entry name" value="PknH_C"/>
    <property type="match status" value="1"/>
</dbReference>
<dbReference type="OrthoDB" id="4635187at2"/>
<dbReference type="InterPro" id="IPR026954">
    <property type="entry name" value="PknH-like_Extracell"/>
</dbReference>
<protein>
    <recommendedName>
        <fullName evidence="1">PknH-like extracellular domain-containing protein</fullName>
    </recommendedName>
</protein>